<organism evidence="1 2">
    <name type="scientific">Faecalibacterium prausnitzii</name>
    <dbReference type="NCBI Taxonomy" id="853"/>
    <lineage>
        <taxon>Bacteria</taxon>
        <taxon>Bacillati</taxon>
        <taxon>Bacillota</taxon>
        <taxon>Clostridia</taxon>
        <taxon>Eubacteriales</taxon>
        <taxon>Oscillospiraceae</taxon>
        <taxon>Faecalibacterium</taxon>
    </lineage>
</organism>
<proteinExistence type="predicted"/>
<gene>
    <name evidence="1" type="ORF">CRH10_10055</name>
</gene>
<evidence type="ECO:0000313" key="2">
    <source>
        <dbReference type="Proteomes" id="UP000223709"/>
    </source>
</evidence>
<dbReference type="AlphaFoldDB" id="A0A291TBU1"/>
<reference evidence="1 2" key="1">
    <citation type="submission" date="2017-10" db="EMBL/GenBank/DDBJ databases">
        <title>Complete Genome Sequence of Faecalibacterium prausnitzii isolated from the gut of healthy adult Indian.</title>
        <authorList>
            <person name="Bag S."/>
            <person name="Ghosh T.S."/>
            <person name="Das B."/>
        </authorList>
    </citation>
    <scope>NUCLEOTIDE SEQUENCE [LARGE SCALE GENOMIC DNA]</scope>
    <source>
        <strain evidence="1 2">Indica</strain>
    </source>
</reference>
<dbReference type="EMBL" id="CP023819">
    <property type="protein sequence ID" value="ATL90616.1"/>
    <property type="molecule type" value="Genomic_DNA"/>
</dbReference>
<name>A0A291TBU1_9FIRM</name>
<sequence length="157" mass="18340">MNNFTEYRLKLRKIDFTQQQRKECSAENRKHKKKNLCRILTAFWQKKVAKSVVRSSFLVYHLFAVRIRLLVLLCLRIVCRRPRHCSCLKCFHSGCKPDEKSDGPHHLTFPLQGSILRGSEIFGYDEKEYPERMLQRAAGWCKAVQGVRGKILSELSG</sequence>
<accession>A0A291TBU1</accession>
<dbReference type="Proteomes" id="UP000223709">
    <property type="component" value="Chromosome"/>
</dbReference>
<protein>
    <submittedName>
        <fullName evidence="1">Uncharacterized protein</fullName>
    </submittedName>
</protein>
<evidence type="ECO:0000313" key="1">
    <source>
        <dbReference type="EMBL" id="ATL90616.1"/>
    </source>
</evidence>